<proteinExistence type="predicted"/>
<reference evidence="1" key="1">
    <citation type="submission" date="2018-05" db="EMBL/GenBank/DDBJ databases">
        <authorList>
            <person name="Lanie J.A."/>
            <person name="Ng W.-L."/>
            <person name="Kazmierczak K.M."/>
            <person name="Andrzejewski T.M."/>
            <person name="Davidsen T.M."/>
            <person name="Wayne K.J."/>
            <person name="Tettelin H."/>
            <person name="Glass J.I."/>
            <person name="Rusch D."/>
            <person name="Podicherti R."/>
            <person name="Tsui H.-C.T."/>
            <person name="Winkler M.E."/>
        </authorList>
    </citation>
    <scope>NUCLEOTIDE SEQUENCE</scope>
</reference>
<organism evidence="1">
    <name type="scientific">marine metagenome</name>
    <dbReference type="NCBI Taxonomy" id="408172"/>
    <lineage>
        <taxon>unclassified sequences</taxon>
        <taxon>metagenomes</taxon>
        <taxon>ecological metagenomes</taxon>
    </lineage>
</organism>
<dbReference type="EMBL" id="UINC01176334">
    <property type="protein sequence ID" value="SVD83411.1"/>
    <property type="molecule type" value="Genomic_DNA"/>
</dbReference>
<protein>
    <submittedName>
        <fullName evidence="1">Uncharacterized protein</fullName>
    </submittedName>
</protein>
<gene>
    <name evidence="1" type="ORF">METZ01_LOCUS436265</name>
</gene>
<name>A0A382YK85_9ZZZZ</name>
<evidence type="ECO:0000313" key="1">
    <source>
        <dbReference type="EMBL" id="SVD83411.1"/>
    </source>
</evidence>
<accession>A0A382YK85</accession>
<sequence>MDRSLYKIANVNRMDPFLMTITSGEDHWMYLSSTGCLTAGRKKAEYALFPYVTDDLLHRNAHFTGPVTVIRIMENNKNLVWRPFSRYEESYETEQNLYKNSLGN</sequence>
<feature type="non-terminal residue" evidence="1">
    <location>
        <position position="104"/>
    </location>
</feature>
<dbReference type="AlphaFoldDB" id="A0A382YK85"/>